<sequence>MIRFEIITRDRLGITVEILEKIYNRKINLISMEVFFQKVCVKVEDMEDGLKKELMKEICNIKDIISVKEMELLYYEQKEKKLKAIIDSIEDREFKNIIGTSKAIERVKNMTLTIAKSNSTVLLRGESGTGKEIFAKAIHDISPRCNKNFIAINCAALPETLLESELFGYEPGSFTGAMIGGKDGIIKEASGGTLFLDEIGEMPMFIQAKLLRVIQEGKIRKIGSNKEEAIDVRIIAATNNNLEDMIKDKTFREDLYYRLNVVPMYIPTLQERLEDIPLFVQFFIDKLNYKLNKNIKGADVDFISELMKYHWPGNVRELQNVIERAMNLCKGDILTAEDIFINFKNDIYSYGPKEIIDKKSDEYLQLPLKDIMEKCEKEIIKKTIDNYKSYRKAASVLKVSHTTIMNKINKYNIKI</sequence>
<dbReference type="PROSITE" id="PS50045">
    <property type="entry name" value="SIGMA54_INTERACT_4"/>
    <property type="match status" value="1"/>
</dbReference>
<dbReference type="SUPFAM" id="SSF52540">
    <property type="entry name" value="P-loop containing nucleoside triphosphate hydrolases"/>
    <property type="match status" value="1"/>
</dbReference>
<dbReference type="PANTHER" id="PTHR32071">
    <property type="entry name" value="TRANSCRIPTIONAL REGULATORY PROTEIN"/>
    <property type="match status" value="1"/>
</dbReference>
<keyword evidence="6" id="KW-0804">Transcription</keyword>
<dbReference type="InterPro" id="IPR002078">
    <property type="entry name" value="Sigma_54_int"/>
</dbReference>
<evidence type="ECO:0000313" key="10">
    <source>
        <dbReference type="Proteomes" id="UP000028542"/>
    </source>
</evidence>
<dbReference type="InterPro" id="IPR027417">
    <property type="entry name" value="P-loop_NTPase"/>
</dbReference>
<dbReference type="AlphaFoldDB" id="A0A084JFL7"/>
<dbReference type="SMART" id="SM00382">
    <property type="entry name" value="AAA"/>
    <property type="match status" value="1"/>
</dbReference>
<name>A0A084JFL7_9CLOT</name>
<dbReference type="STRING" id="318464.IO99_04390"/>
<dbReference type="InterPro" id="IPR030828">
    <property type="entry name" value="HTH_TyrR"/>
</dbReference>
<feature type="domain" description="Sigma-54 factor interaction" evidence="8">
    <location>
        <begin position="97"/>
        <end position="327"/>
    </location>
</feature>
<evidence type="ECO:0000256" key="7">
    <source>
        <dbReference type="ARBA" id="ARBA00029500"/>
    </source>
</evidence>
<dbReference type="InterPro" id="IPR025944">
    <property type="entry name" value="Sigma_54_int_dom_CS"/>
</dbReference>
<evidence type="ECO:0000259" key="8">
    <source>
        <dbReference type="PROSITE" id="PS50045"/>
    </source>
</evidence>
<dbReference type="SUPFAM" id="SSF46689">
    <property type="entry name" value="Homeodomain-like"/>
    <property type="match status" value="1"/>
</dbReference>
<dbReference type="Gene3D" id="1.10.10.60">
    <property type="entry name" value="Homeodomain-like"/>
    <property type="match status" value="1"/>
</dbReference>
<dbReference type="GO" id="GO:0006355">
    <property type="term" value="P:regulation of DNA-templated transcription"/>
    <property type="evidence" value="ECO:0007669"/>
    <property type="project" value="InterPro"/>
</dbReference>
<dbReference type="EMBL" id="JPMD01000008">
    <property type="protein sequence ID" value="KEZ87751.1"/>
    <property type="molecule type" value="Genomic_DNA"/>
</dbReference>
<evidence type="ECO:0000256" key="6">
    <source>
        <dbReference type="ARBA" id="ARBA00023163"/>
    </source>
</evidence>
<dbReference type="GO" id="GO:0003677">
    <property type="term" value="F:DNA binding"/>
    <property type="evidence" value="ECO:0007669"/>
    <property type="project" value="UniProtKB-KW"/>
</dbReference>
<keyword evidence="4" id="KW-0805">Transcription regulation</keyword>
<evidence type="ECO:0000313" key="9">
    <source>
        <dbReference type="EMBL" id="KEZ87751.1"/>
    </source>
</evidence>
<dbReference type="CDD" id="cd00009">
    <property type="entry name" value="AAA"/>
    <property type="match status" value="1"/>
</dbReference>
<evidence type="ECO:0000256" key="2">
    <source>
        <dbReference type="ARBA" id="ARBA00022797"/>
    </source>
</evidence>
<dbReference type="PROSITE" id="PS00688">
    <property type="entry name" value="SIGMA54_INTERACT_3"/>
    <property type="match status" value="1"/>
</dbReference>
<keyword evidence="1" id="KW-0547">Nucleotide-binding</keyword>
<dbReference type="PROSITE" id="PS00676">
    <property type="entry name" value="SIGMA54_INTERACT_2"/>
    <property type="match status" value="1"/>
</dbReference>
<dbReference type="Gene3D" id="3.40.50.300">
    <property type="entry name" value="P-loop containing nucleotide triphosphate hydrolases"/>
    <property type="match status" value="1"/>
</dbReference>
<dbReference type="Gene3D" id="3.30.70.260">
    <property type="match status" value="1"/>
</dbReference>
<dbReference type="InterPro" id="IPR009057">
    <property type="entry name" value="Homeodomain-like_sf"/>
</dbReference>
<dbReference type="GO" id="GO:0005524">
    <property type="term" value="F:ATP binding"/>
    <property type="evidence" value="ECO:0007669"/>
    <property type="project" value="UniProtKB-KW"/>
</dbReference>
<dbReference type="PROSITE" id="PS00675">
    <property type="entry name" value="SIGMA54_INTERACT_1"/>
    <property type="match status" value="1"/>
</dbReference>
<keyword evidence="3" id="KW-0067">ATP-binding</keyword>
<keyword evidence="10" id="KW-1185">Reference proteome</keyword>
<evidence type="ECO:0000256" key="3">
    <source>
        <dbReference type="ARBA" id="ARBA00022840"/>
    </source>
</evidence>
<organism evidence="9 10">
    <name type="scientific">Clostridium sulfidigenes</name>
    <dbReference type="NCBI Taxonomy" id="318464"/>
    <lineage>
        <taxon>Bacteria</taxon>
        <taxon>Bacillati</taxon>
        <taxon>Bacillota</taxon>
        <taxon>Clostridia</taxon>
        <taxon>Eubacteriales</taxon>
        <taxon>Clostridiaceae</taxon>
        <taxon>Clostridium</taxon>
    </lineage>
</organism>
<keyword evidence="2" id="KW-0058">Aromatic hydrocarbons catabolism</keyword>
<dbReference type="Proteomes" id="UP000028542">
    <property type="component" value="Unassembled WGS sequence"/>
</dbReference>
<keyword evidence="5" id="KW-0238">DNA-binding</keyword>
<dbReference type="Gene3D" id="1.10.8.60">
    <property type="match status" value="1"/>
</dbReference>
<dbReference type="InterPro" id="IPR058031">
    <property type="entry name" value="AAA_lid_NorR"/>
</dbReference>
<dbReference type="Pfam" id="PF00158">
    <property type="entry name" value="Sigma54_activat"/>
    <property type="match status" value="1"/>
</dbReference>
<evidence type="ECO:0000256" key="4">
    <source>
        <dbReference type="ARBA" id="ARBA00023015"/>
    </source>
</evidence>
<gene>
    <name evidence="9" type="ORF">IO99_04390</name>
</gene>
<proteinExistence type="predicted"/>
<comment type="caution">
    <text evidence="9">The sequence shown here is derived from an EMBL/GenBank/DDBJ whole genome shotgun (WGS) entry which is preliminary data.</text>
</comment>
<dbReference type="PANTHER" id="PTHR32071:SF57">
    <property type="entry name" value="C4-DICARBOXYLATE TRANSPORT TRANSCRIPTIONAL REGULATORY PROTEIN DCTD"/>
    <property type="match status" value="1"/>
</dbReference>
<dbReference type="RefSeq" id="WP_035130703.1">
    <property type="nucleotide sequence ID" value="NZ_JPMD01000008.1"/>
</dbReference>
<dbReference type="InterPro" id="IPR003593">
    <property type="entry name" value="AAA+_ATPase"/>
</dbReference>
<dbReference type="Pfam" id="PF25601">
    <property type="entry name" value="AAA_lid_14"/>
    <property type="match status" value="1"/>
</dbReference>
<dbReference type="Pfam" id="PF18024">
    <property type="entry name" value="HTH_50"/>
    <property type="match status" value="1"/>
</dbReference>
<dbReference type="FunFam" id="3.40.50.300:FF:000006">
    <property type="entry name" value="DNA-binding transcriptional regulator NtrC"/>
    <property type="match status" value="1"/>
</dbReference>
<evidence type="ECO:0000256" key="1">
    <source>
        <dbReference type="ARBA" id="ARBA00022741"/>
    </source>
</evidence>
<accession>A0A084JFL7</accession>
<evidence type="ECO:0000256" key="5">
    <source>
        <dbReference type="ARBA" id="ARBA00023125"/>
    </source>
</evidence>
<reference evidence="9 10" key="1">
    <citation type="submission" date="2014-07" db="EMBL/GenBank/DDBJ databases">
        <title>Draft genome of Clostridium sulfidigenes 113A isolated from sediments associated with methane hydrate from Krishna Godavari basin.</title>
        <authorList>
            <person name="Honkalas V.S."/>
            <person name="Dabir A.P."/>
            <person name="Arora P."/>
            <person name="Dhakephalkar P.K."/>
        </authorList>
    </citation>
    <scope>NUCLEOTIDE SEQUENCE [LARGE SCALE GENOMIC DNA]</scope>
    <source>
        <strain evidence="9 10">113A</strain>
    </source>
</reference>
<dbReference type="NCBIfam" id="TIGR04381">
    <property type="entry name" value="HTH_TypR"/>
    <property type="match status" value="1"/>
</dbReference>
<protein>
    <recommendedName>
        <fullName evidence="7">HTH-type transcriptional regulatory protein TyrR</fullName>
    </recommendedName>
</protein>
<dbReference type="InterPro" id="IPR025943">
    <property type="entry name" value="Sigma_54_int_dom_ATP-bd_2"/>
</dbReference>
<dbReference type="eggNOG" id="COG3829">
    <property type="taxonomic scope" value="Bacteria"/>
</dbReference>
<dbReference type="InterPro" id="IPR025662">
    <property type="entry name" value="Sigma_54_int_dom_ATP-bd_1"/>
</dbReference>